<name>F2NNJ1_MARHT</name>
<evidence type="ECO:0000313" key="1">
    <source>
        <dbReference type="EMBL" id="AEB11006.1"/>
    </source>
</evidence>
<dbReference type="RefSeq" id="WP_013703061.1">
    <property type="nucleotide sequence ID" value="NC_015387.1"/>
</dbReference>
<dbReference type="InterPro" id="IPR047808">
    <property type="entry name" value="CueP-like"/>
</dbReference>
<dbReference type="NCBIfam" id="NF038094">
    <property type="entry name" value="CueP_fam"/>
    <property type="match status" value="1"/>
</dbReference>
<dbReference type="STRING" id="869210.Marky_0245"/>
<dbReference type="EMBL" id="CP002630">
    <property type="protein sequence ID" value="AEB11006.1"/>
    <property type="molecule type" value="Genomic_DNA"/>
</dbReference>
<gene>
    <name evidence="1" type="ordered locus">Marky_0245</name>
</gene>
<dbReference type="OrthoDB" id="73040at2"/>
<sequence>MKRTVWWILAALGLVGGAAAFFWGRPVEDPYLAALRGASAQEAIALANRWREEGRPVQSYVTARAVEFVLPGDRPYRVPLPEDQMVVAIAPYIRTTHPCEVHYMSSCQGELANQPIQVRVTRADGTVLVDQEMRTLSNGFLELWLPRGATYKVEMRLEGYRGVEVVETFEASRTCVTTLKLEPDAA</sequence>
<dbReference type="Pfam" id="PF21172">
    <property type="entry name" value="CueP"/>
    <property type="match status" value="1"/>
</dbReference>
<dbReference type="HOGENOM" id="CLU_115304_1_0_0"/>
<organism evidence="1 2">
    <name type="scientific">Marinithermus hydrothermalis (strain DSM 14884 / JCM 11576 / T1)</name>
    <dbReference type="NCBI Taxonomy" id="869210"/>
    <lineage>
        <taxon>Bacteria</taxon>
        <taxon>Thermotogati</taxon>
        <taxon>Deinococcota</taxon>
        <taxon>Deinococci</taxon>
        <taxon>Thermales</taxon>
        <taxon>Thermaceae</taxon>
        <taxon>Marinithermus</taxon>
    </lineage>
</organism>
<dbReference type="Proteomes" id="UP000007030">
    <property type="component" value="Chromosome"/>
</dbReference>
<proteinExistence type="predicted"/>
<dbReference type="Gene3D" id="2.60.40.3700">
    <property type="match status" value="1"/>
</dbReference>
<dbReference type="eggNOG" id="ENOG502ZBTG">
    <property type="taxonomic scope" value="Bacteria"/>
</dbReference>
<accession>F2NNJ1</accession>
<reference evidence="1 2" key="1">
    <citation type="journal article" date="2012" name="Stand. Genomic Sci.">
        <title>Complete genome sequence of the aerobic, heterotroph Marinithermus hydrothermalis type strain (T1(T)) from a deep-sea hydrothermal vent chimney.</title>
        <authorList>
            <person name="Copeland A."/>
            <person name="Gu W."/>
            <person name="Yasawong M."/>
            <person name="Lapidus A."/>
            <person name="Lucas S."/>
            <person name="Deshpande S."/>
            <person name="Pagani I."/>
            <person name="Tapia R."/>
            <person name="Cheng J.F."/>
            <person name="Goodwin L.A."/>
            <person name="Pitluck S."/>
            <person name="Liolios K."/>
            <person name="Ivanova N."/>
            <person name="Mavromatis K."/>
            <person name="Mikhailova N."/>
            <person name="Pati A."/>
            <person name="Chen A."/>
            <person name="Palaniappan K."/>
            <person name="Land M."/>
            <person name="Pan C."/>
            <person name="Brambilla E.M."/>
            <person name="Rohde M."/>
            <person name="Tindall B.J."/>
            <person name="Sikorski J."/>
            <person name="Goker M."/>
            <person name="Detter J.C."/>
            <person name="Bristow J."/>
            <person name="Eisen J.A."/>
            <person name="Markowitz V."/>
            <person name="Hugenholtz P."/>
            <person name="Kyrpides N.C."/>
            <person name="Klenk H.P."/>
            <person name="Woyke T."/>
        </authorList>
    </citation>
    <scope>NUCLEOTIDE SEQUENCE [LARGE SCALE GENOMIC DNA]</scope>
    <source>
        <strain evidence="2">DSM 14884 / JCM 11576 / T1</strain>
    </source>
</reference>
<protein>
    <submittedName>
        <fullName evidence="1">Uncharacterized protein</fullName>
    </submittedName>
</protein>
<dbReference type="KEGG" id="mhd:Marky_0245"/>
<evidence type="ECO:0000313" key="2">
    <source>
        <dbReference type="Proteomes" id="UP000007030"/>
    </source>
</evidence>
<keyword evidence="2" id="KW-1185">Reference proteome</keyword>
<dbReference type="AlphaFoldDB" id="F2NNJ1"/>